<gene>
    <name evidence="2" type="ORF">CFN78_25550</name>
</gene>
<evidence type="ECO:0000256" key="1">
    <source>
        <dbReference type="SAM" id="Phobius"/>
    </source>
</evidence>
<dbReference type="InParanoid" id="A0A263CXZ8"/>
<dbReference type="EMBL" id="NKYE01000021">
    <property type="protein sequence ID" value="OZM70297.1"/>
    <property type="molecule type" value="Genomic_DNA"/>
</dbReference>
<reference evidence="2 3" key="1">
    <citation type="submission" date="2017-07" db="EMBL/GenBank/DDBJ databases">
        <title>Amycolatopsis antarcticus sp. nov., isolated from the surface of an Antarcticus brown macroalga.</title>
        <authorList>
            <person name="Wang J."/>
            <person name="Leiva S."/>
            <person name="Huang J."/>
            <person name="Huang Y."/>
        </authorList>
    </citation>
    <scope>NUCLEOTIDE SEQUENCE [LARGE SCALE GENOMIC DNA]</scope>
    <source>
        <strain evidence="2 3">AU-G6</strain>
    </source>
</reference>
<keyword evidence="1" id="KW-1133">Transmembrane helix</keyword>
<accession>A0A263CXZ8</accession>
<keyword evidence="1" id="KW-0472">Membrane</keyword>
<organism evidence="2 3">
    <name type="scientific">Amycolatopsis antarctica</name>
    <dbReference type="NCBI Taxonomy" id="1854586"/>
    <lineage>
        <taxon>Bacteria</taxon>
        <taxon>Bacillati</taxon>
        <taxon>Actinomycetota</taxon>
        <taxon>Actinomycetes</taxon>
        <taxon>Pseudonocardiales</taxon>
        <taxon>Pseudonocardiaceae</taxon>
        <taxon>Amycolatopsis</taxon>
    </lineage>
</organism>
<dbReference type="AlphaFoldDB" id="A0A263CXZ8"/>
<sequence length="296" mass="31837">MVDDDPRINIQIAHIHGLKRGSARFDETISVDALNRFTNLLLLCQAHHGPVDDKSKAAKYPVKLLRQWKKDREGDFYDQLAELDGISENDLQQMLTSTVTEAKDELLDAIREGTTISKGTAAMLKKLVAENFDRPYLDLDAIALLSDSAKSLRHLPDSAGLLYEASRRLPDLDNAATLHSAAMKLANVVDYAGMLRSAATDLNAAAMSANESSGTAYEIKQASSALDAASGELSRVVAAINEATRQASAIDPGSGGVPHADDSSHWLFFKWGLGIGAGVVAAIVFAVLFYQNKGTP</sequence>
<evidence type="ECO:0000313" key="2">
    <source>
        <dbReference type="EMBL" id="OZM70297.1"/>
    </source>
</evidence>
<feature type="transmembrane region" description="Helical" evidence="1">
    <location>
        <begin position="268"/>
        <end position="290"/>
    </location>
</feature>
<protein>
    <recommendedName>
        <fullName evidence="4">HNH endonuclease</fullName>
    </recommendedName>
</protein>
<keyword evidence="3" id="KW-1185">Reference proteome</keyword>
<name>A0A263CXZ8_9PSEU</name>
<proteinExistence type="predicted"/>
<dbReference type="Proteomes" id="UP000242444">
    <property type="component" value="Unassembled WGS sequence"/>
</dbReference>
<keyword evidence="1" id="KW-0812">Transmembrane</keyword>
<comment type="caution">
    <text evidence="2">The sequence shown here is derived from an EMBL/GenBank/DDBJ whole genome shotgun (WGS) entry which is preliminary data.</text>
</comment>
<evidence type="ECO:0008006" key="4">
    <source>
        <dbReference type="Google" id="ProtNLM"/>
    </source>
</evidence>
<evidence type="ECO:0000313" key="3">
    <source>
        <dbReference type="Proteomes" id="UP000242444"/>
    </source>
</evidence>